<feature type="domain" description="GINS subunit" evidence="11">
    <location>
        <begin position="479"/>
        <end position="571"/>
    </location>
</feature>
<evidence type="ECO:0000256" key="2">
    <source>
        <dbReference type="ARBA" id="ARBA00004138"/>
    </source>
</evidence>
<evidence type="ECO:0000256" key="6">
    <source>
        <dbReference type="ARBA" id="ARBA00023242"/>
    </source>
</evidence>
<dbReference type="Pfam" id="PF22466">
    <property type="entry name" value="PSF3_N"/>
    <property type="match status" value="1"/>
</dbReference>
<evidence type="ECO:0000256" key="7">
    <source>
        <dbReference type="ARBA" id="ARBA00023273"/>
    </source>
</evidence>
<comment type="subcellular location">
    <subcellularLocation>
        <location evidence="2">Cell projection</location>
        <location evidence="2">Cilium</location>
    </subcellularLocation>
    <subcellularLocation>
        <location evidence="1">Nucleus</location>
    </subcellularLocation>
</comment>
<feature type="coiled-coil region" evidence="10">
    <location>
        <begin position="295"/>
        <end position="368"/>
    </location>
</feature>
<comment type="similarity">
    <text evidence="8">Belongs to the CFAP263 family.</text>
</comment>
<gene>
    <name evidence="14" type="ORF">AB205_0070630</name>
</gene>
<keyword evidence="5 10" id="KW-0175">Coiled coil</keyword>
<dbReference type="Pfam" id="PF13870">
    <property type="entry name" value="CCDC113_CCDC96_CC"/>
    <property type="match status" value="1"/>
</dbReference>
<dbReference type="GO" id="GO:0036064">
    <property type="term" value="C:ciliary basal body"/>
    <property type="evidence" value="ECO:0007669"/>
    <property type="project" value="TreeGrafter"/>
</dbReference>
<evidence type="ECO:0000256" key="8">
    <source>
        <dbReference type="ARBA" id="ARBA00044506"/>
    </source>
</evidence>
<dbReference type="InterPro" id="IPR025254">
    <property type="entry name" value="CCDC113/CCDC96_CC"/>
</dbReference>
<dbReference type="PANTHER" id="PTHR15654:SF2">
    <property type="entry name" value="COILED-COIL DOMAIN-CONTAINING PROTEIN 113"/>
    <property type="match status" value="1"/>
</dbReference>
<evidence type="ECO:0000259" key="12">
    <source>
        <dbReference type="Pfam" id="PF13870"/>
    </source>
</evidence>
<evidence type="ECO:0000313" key="14">
    <source>
        <dbReference type="EMBL" id="PIO34358.1"/>
    </source>
</evidence>
<dbReference type="GO" id="GO:0006260">
    <property type="term" value="P:DNA replication"/>
    <property type="evidence" value="ECO:0007669"/>
    <property type="project" value="UniProtKB-KW"/>
</dbReference>
<dbReference type="GO" id="GO:0060271">
    <property type="term" value="P:cilium assembly"/>
    <property type="evidence" value="ECO:0007669"/>
    <property type="project" value="TreeGrafter"/>
</dbReference>
<feature type="domain" description="CCDC113/CCDC96 coiled-coil" evidence="12">
    <location>
        <begin position="197"/>
        <end position="370"/>
    </location>
</feature>
<dbReference type="GO" id="GO:0005634">
    <property type="term" value="C:nucleus"/>
    <property type="evidence" value="ECO:0007669"/>
    <property type="project" value="UniProtKB-SubCell"/>
</dbReference>
<evidence type="ECO:0000256" key="5">
    <source>
        <dbReference type="ARBA" id="ARBA00023054"/>
    </source>
</evidence>
<reference evidence="15" key="1">
    <citation type="journal article" date="2017" name="Nat. Commun.">
        <title>The North American bullfrog draft genome provides insight into hormonal regulation of long noncoding RNA.</title>
        <authorList>
            <person name="Hammond S.A."/>
            <person name="Warren R.L."/>
            <person name="Vandervalk B.P."/>
            <person name="Kucuk E."/>
            <person name="Khan H."/>
            <person name="Gibb E.A."/>
            <person name="Pandoh P."/>
            <person name="Kirk H."/>
            <person name="Zhao Y."/>
            <person name="Jones M."/>
            <person name="Mungall A.J."/>
            <person name="Coope R."/>
            <person name="Pleasance S."/>
            <person name="Moore R.A."/>
            <person name="Holt R.A."/>
            <person name="Round J.M."/>
            <person name="Ohora S."/>
            <person name="Walle B.V."/>
            <person name="Veldhoen N."/>
            <person name="Helbing C.C."/>
            <person name="Birol I."/>
        </authorList>
    </citation>
    <scope>NUCLEOTIDE SEQUENCE [LARGE SCALE GENOMIC DNA]</scope>
</reference>
<dbReference type="EMBL" id="KV928184">
    <property type="protein sequence ID" value="PIO34358.1"/>
    <property type="molecule type" value="Genomic_DNA"/>
</dbReference>
<evidence type="ECO:0000313" key="15">
    <source>
        <dbReference type="Proteomes" id="UP000228934"/>
    </source>
</evidence>
<dbReference type="CDD" id="cd21693">
    <property type="entry name" value="GINS_B_Psf3"/>
    <property type="match status" value="1"/>
</dbReference>
<keyword evidence="7" id="KW-0966">Cell projection</keyword>
<accession>A0A2G9S2G6</accession>
<sequence length="597" mass="69270">MHPSYITVTVERCLGDGVVTSWVARVMMAELDAESVRTESQGGEEPYVAEFSREQLLEVTRLVSDALSTLKSETEMFEKFYKRLDPKDLSPMRSRRRSKSRSTISERLLSLSVDQKLELALREMEDSKEEAQRDAEIADRILQSFKATMEEAEIRSTEIKKAMYEFERDIGKAAMSGKKGGGVTPEKVLRYVEEKTRARDSLVDKLRLKNAALKIQKKKLQMQLKQKEEMGEVLNEVDFQQLKIENAQFLERIDKRNQDLLQLKLNAGETLQVLNSYKKKLHHTTTESTYLRKEISARNDMLQRIEQETQQVEQERAKAESLNKKLRKQLSDYRVPDVLNYVHEKMEQEELEKSIRAWERKVEIAELSLKTQRRSWEQLKAANVIRTMWESYRAVEAGLGREENFLSLEDVLMSQEKLPCRLESGLARLGFLDKGGETEHIPEGSKMELPLWLVKGLYDNKRRIISVELPKIYREGWRTVFSADANVVDLHKMGPHYYSFGSQLLNFDSPENTEIAQTLLQTFIGRFRRIMDSSQNAYNEDTSGLVAKLDELERLLFRAGQEGLNAFQNWERGQAAQIRASSLVQSYKKRKFHETDT</sequence>
<keyword evidence="6" id="KW-0539">Nucleus</keyword>
<dbReference type="Pfam" id="PF05916">
    <property type="entry name" value="Sld5"/>
    <property type="match status" value="1"/>
</dbReference>
<feature type="coiled-coil region" evidence="10">
    <location>
        <begin position="203"/>
        <end position="230"/>
    </location>
</feature>
<evidence type="ECO:0000256" key="3">
    <source>
        <dbReference type="ARBA" id="ARBA00022705"/>
    </source>
</evidence>
<proteinExistence type="inferred from homology"/>
<dbReference type="SUPFAM" id="SSF158573">
    <property type="entry name" value="GINS helical bundle-like"/>
    <property type="match status" value="1"/>
</dbReference>
<evidence type="ECO:0000256" key="10">
    <source>
        <dbReference type="SAM" id="Coils"/>
    </source>
</evidence>
<dbReference type="CDD" id="cd11713">
    <property type="entry name" value="GINS_A_psf3"/>
    <property type="match status" value="1"/>
</dbReference>
<dbReference type="InterPro" id="IPR055221">
    <property type="entry name" value="PSF3_N"/>
</dbReference>
<dbReference type="GO" id="GO:0005930">
    <property type="term" value="C:axoneme"/>
    <property type="evidence" value="ECO:0007669"/>
    <property type="project" value="TreeGrafter"/>
</dbReference>
<dbReference type="Proteomes" id="UP000228934">
    <property type="component" value="Unassembled WGS sequence"/>
</dbReference>
<dbReference type="InterPro" id="IPR021151">
    <property type="entry name" value="GINS_A"/>
</dbReference>
<evidence type="ECO:0000256" key="1">
    <source>
        <dbReference type="ARBA" id="ARBA00004123"/>
    </source>
</evidence>
<feature type="domain" description="DNA replication complex GINS protein PSF3 N-terminal" evidence="13">
    <location>
        <begin position="407"/>
        <end position="458"/>
    </location>
</feature>
<dbReference type="SUPFAM" id="SSF160059">
    <property type="entry name" value="PriA/YqbF domain"/>
    <property type="match status" value="1"/>
</dbReference>
<evidence type="ECO:0000259" key="13">
    <source>
        <dbReference type="Pfam" id="PF22466"/>
    </source>
</evidence>
<name>A0A2G9S2G6_AQUCT</name>
<dbReference type="PANTHER" id="PTHR15654">
    <property type="entry name" value="COILED-COIL DOMAIN-CONTAINING PROTEIN 113-RELATED"/>
    <property type="match status" value="1"/>
</dbReference>
<keyword evidence="15" id="KW-1185">Reference proteome</keyword>
<dbReference type="InterPro" id="IPR038437">
    <property type="entry name" value="GINS_Psf3_sf"/>
</dbReference>
<protein>
    <recommendedName>
        <fullName evidence="9">Cilia- and flagella-associated protein 263</fullName>
    </recommendedName>
</protein>
<organism evidence="14 15">
    <name type="scientific">Aquarana catesbeiana</name>
    <name type="common">American bullfrog</name>
    <name type="synonym">Rana catesbeiana</name>
    <dbReference type="NCBI Taxonomy" id="8400"/>
    <lineage>
        <taxon>Eukaryota</taxon>
        <taxon>Metazoa</taxon>
        <taxon>Chordata</taxon>
        <taxon>Craniata</taxon>
        <taxon>Vertebrata</taxon>
        <taxon>Euteleostomi</taxon>
        <taxon>Amphibia</taxon>
        <taxon>Batrachia</taxon>
        <taxon>Anura</taxon>
        <taxon>Neobatrachia</taxon>
        <taxon>Ranoidea</taxon>
        <taxon>Ranidae</taxon>
        <taxon>Aquarana</taxon>
    </lineage>
</organism>
<dbReference type="InterPro" id="IPR051885">
    <property type="entry name" value="CC_CF"/>
</dbReference>
<feature type="coiled-coil region" evidence="10">
    <location>
        <begin position="114"/>
        <end position="141"/>
    </location>
</feature>
<keyword evidence="4" id="KW-0970">Cilium biogenesis/degradation</keyword>
<dbReference type="InterPro" id="IPR036224">
    <property type="entry name" value="GINS_bundle-like_dom_sf"/>
</dbReference>
<dbReference type="Gene3D" id="1.20.58.2050">
    <property type="match status" value="1"/>
</dbReference>
<keyword evidence="3" id="KW-0235">DNA replication</keyword>
<evidence type="ECO:0000256" key="9">
    <source>
        <dbReference type="ARBA" id="ARBA00044798"/>
    </source>
</evidence>
<dbReference type="OrthoDB" id="10259713at2759"/>
<evidence type="ECO:0000259" key="11">
    <source>
        <dbReference type="Pfam" id="PF05916"/>
    </source>
</evidence>
<evidence type="ECO:0000256" key="4">
    <source>
        <dbReference type="ARBA" id="ARBA00022794"/>
    </source>
</evidence>
<dbReference type="AlphaFoldDB" id="A0A2G9S2G6"/>